<proteinExistence type="predicted"/>
<reference evidence="3 4" key="1">
    <citation type="submission" date="2013-09" db="EMBL/GenBank/DDBJ databases">
        <title>High correlation between genotypes and phenotypes of environmental bacteria Comamonas testosteroni strains.</title>
        <authorList>
            <person name="Liu L."/>
            <person name="Zhu W."/>
            <person name="Xia X."/>
            <person name="Xu B."/>
            <person name="Luo M."/>
            <person name="Wang G."/>
        </authorList>
    </citation>
    <scope>NUCLEOTIDE SEQUENCE [LARGE SCALE GENOMIC DNA]</scope>
    <source>
        <strain evidence="3 4">JL40</strain>
    </source>
</reference>
<dbReference type="Gene3D" id="3.40.190.10">
    <property type="entry name" value="Periplasmic binding protein-like II"/>
    <property type="match status" value="1"/>
</dbReference>
<dbReference type="GO" id="GO:0022857">
    <property type="term" value="F:transmembrane transporter activity"/>
    <property type="evidence" value="ECO:0007669"/>
    <property type="project" value="InterPro"/>
</dbReference>
<dbReference type="AlphaFoldDB" id="A0A096H903"/>
<dbReference type="NCBIfam" id="NF008334">
    <property type="entry name" value="PRK11119.1"/>
    <property type="match status" value="1"/>
</dbReference>
<evidence type="ECO:0000313" key="3">
    <source>
        <dbReference type="EMBL" id="KGH25302.1"/>
    </source>
</evidence>
<gene>
    <name evidence="3" type="ORF">P353_26260</name>
</gene>
<dbReference type="EMBL" id="AWOR01000089">
    <property type="protein sequence ID" value="KGH25302.1"/>
    <property type="molecule type" value="Genomic_DNA"/>
</dbReference>
<name>A0A096H903_COMTE</name>
<dbReference type="Pfam" id="PF04069">
    <property type="entry name" value="OpuAC"/>
    <property type="match status" value="1"/>
</dbReference>
<comment type="caution">
    <text evidence="3">The sequence shown here is derived from an EMBL/GenBank/DDBJ whole genome shotgun (WGS) entry which is preliminary data.</text>
</comment>
<dbReference type="GO" id="GO:0043190">
    <property type="term" value="C:ATP-binding cassette (ABC) transporter complex"/>
    <property type="evidence" value="ECO:0007669"/>
    <property type="project" value="InterPro"/>
</dbReference>
<organism evidence="3 4">
    <name type="scientific">Comamonas testosteroni</name>
    <name type="common">Pseudomonas testosteroni</name>
    <dbReference type="NCBI Taxonomy" id="285"/>
    <lineage>
        <taxon>Bacteria</taxon>
        <taxon>Pseudomonadati</taxon>
        <taxon>Pseudomonadota</taxon>
        <taxon>Betaproteobacteria</taxon>
        <taxon>Burkholderiales</taxon>
        <taxon>Comamonadaceae</taxon>
        <taxon>Comamonas</taxon>
    </lineage>
</organism>
<dbReference type="InterPro" id="IPR007210">
    <property type="entry name" value="ABC_Gly_betaine_transp_sub-bd"/>
</dbReference>
<keyword evidence="1" id="KW-0732">Signal</keyword>
<accession>A0A096H903</accession>
<feature type="chain" id="PRO_5001926248" evidence="1">
    <location>
        <begin position="37"/>
        <end position="348"/>
    </location>
</feature>
<protein>
    <submittedName>
        <fullName evidence="3">Glycine/betaine ABC transporter</fullName>
    </submittedName>
</protein>
<evidence type="ECO:0000256" key="1">
    <source>
        <dbReference type="SAM" id="SignalP"/>
    </source>
</evidence>
<feature type="domain" description="ABC-type glycine betaine transport system substrate-binding" evidence="2">
    <location>
        <begin position="58"/>
        <end position="321"/>
    </location>
</feature>
<feature type="signal peptide" evidence="1">
    <location>
        <begin position="1"/>
        <end position="36"/>
    </location>
</feature>
<dbReference type="RefSeq" id="WP_080750678.1">
    <property type="nucleotide sequence ID" value="NZ_AWOR01000089.1"/>
</dbReference>
<dbReference type="Proteomes" id="UP000029553">
    <property type="component" value="Unassembled WGS sequence"/>
</dbReference>
<evidence type="ECO:0000259" key="2">
    <source>
        <dbReference type="Pfam" id="PF04069"/>
    </source>
</evidence>
<dbReference type="Gene3D" id="3.40.190.100">
    <property type="entry name" value="Glycine betaine-binding periplasmic protein, domain 2"/>
    <property type="match status" value="1"/>
</dbReference>
<dbReference type="SUPFAM" id="SSF53850">
    <property type="entry name" value="Periplasmic binding protein-like II"/>
    <property type="match status" value="1"/>
</dbReference>
<sequence length="348" mass="38472">MHSKTPAHSPLPPLQHQYRCLAVIALLSFGAAAVQAQTNSRELPGKGVSVQPLKGTVDEEMFQTLLVARALEKLGYRVQPVKSLENGTQHVAVAQGDATFTATHWMPLHRAFYENNGADKAFYRAGTYSRNAVQGYLIDKATAEKYQITSITQLKDPKLAALFDTDGDGKADLTGCNPGWGCELAINKHLKGLDLESSITHRQGNYQALIADTITRYKSGKPILYYVWTPFWVNTVLRPGKEVSWLEVPNVPGAQGEDQTQLPNGKNYGFKLNQQYILANKAWAEKNPAAAKLFAVMQLPIEDINAQNMRMRQGESSEADVGRHVDGWIKAHQQIFDGWLEQALAAAK</sequence>
<evidence type="ECO:0000313" key="4">
    <source>
        <dbReference type="Proteomes" id="UP000029553"/>
    </source>
</evidence>
<dbReference type="CDD" id="cd13638">
    <property type="entry name" value="PBP2_EcProx_like"/>
    <property type="match status" value="1"/>
</dbReference>